<reference evidence="10 13" key="2">
    <citation type="submission" date="2020-12" db="EMBL/GenBank/DDBJ databases">
        <title>FDA dAtabase for Regulatory Grade micrObial Sequences (FDA-ARGOS): Supporting development and validation of Infectious Disease Dx tests.</title>
        <authorList>
            <person name="Nelson B."/>
            <person name="Plummer A."/>
            <person name="Tallon L."/>
            <person name="Sadzewicz L."/>
            <person name="Zhao X."/>
            <person name="Boylan J."/>
            <person name="Ott S."/>
            <person name="Bowen H."/>
            <person name="Vavikolanu K."/>
            <person name="Mehta A."/>
            <person name="Aluvathingal J."/>
            <person name="Nadendla S."/>
            <person name="Myers T."/>
            <person name="Yan Y."/>
            <person name="Sichtig H."/>
        </authorList>
    </citation>
    <scope>NUCLEOTIDE SEQUENCE [LARGE SCALE GENOMIC DNA]</scope>
    <source>
        <strain evidence="10 13">FDAARGOS_923</strain>
    </source>
</reference>
<keyword evidence="5" id="KW-0680">Restriction system</keyword>
<keyword evidence="4" id="KW-0949">S-adenosyl-L-methionine</keyword>
<dbReference type="GO" id="GO:0032259">
    <property type="term" value="P:methylation"/>
    <property type="evidence" value="ECO:0007669"/>
    <property type="project" value="UniProtKB-KW"/>
</dbReference>
<evidence type="ECO:0000256" key="3">
    <source>
        <dbReference type="ARBA" id="ARBA00022679"/>
    </source>
</evidence>
<dbReference type="GO" id="GO:0003677">
    <property type="term" value="F:DNA binding"/>
    <property type="evidence" value="ECO:0007669"/>
    <property type="project" value="UniProtKB-KW"/>
</dbReference>
<dbReference type="RefSeq" id="WP_017474986.1">
    <property type="nucleotide sequence ID" value="NZ_CAMFKN010000005.1"/>
</dbReference>
<comment type="catalytic activity">
    <reaction evidence="7">
        <text>a 2'-deoxyadenosine in DNA + S-adenosyl-L-methionine = an N(6)-methyl-2'-deoxyadenosine in DNA + S-adenosyl-L-homocysteine + H(+)</text>
        <dbReference type="Rhea" id="RHEA:15197"/>
        <dbReference type="Rhea" id="RHEA-COMP:12418"/>
        <dbReference type="Rhea" id="RHEA-COMP:12419"/>
        <dbReference type="ChEBI" id="CHEBI:15378"/>
        <dbReference type="ChEBI" id="CHEBI:57856"/>
        <dbReference type="ChEBI" id="CHEBI:59789"/>
        <dbReference type="ChEBI" id="CHEBI:90615"/>
        <dbReference type="ChEBI" id="CHEBI:90616"/>
        <dbReference type="EC" id="2.1.1.72"/>
    </reaction>
</comment>
<dbReference type="Gene3D" id="3.40.50.150">
    <property type="entry name" value="Vaccinia Virus protein VP39"/>
    <property type="match status" value="1"/>
</dbReference>
<dbReference type="InterPro" id="IPR050953">
    <property type="entry name" value="N4_N6_ade-DNA_methylase"/>
</dbReference>
<evidence type="ECO:0000256" key="2">
    <source>
        <dbReference type="ARBA" id="ARBA00022603"/>
    </source>
</evidence>
<dbReference type="InterPro" id="IPR029063">
    <property type="entry name" value="SAM-dependent_MTases_sf"/>
</dbReference>
<dbReference type="Proteomes" id="UP000435910">
    <property type="component" value="Unassembled WGS sequence"/>
</dbReference>
<dbReference type="EC" id="2.1.1.72" evidence="1"/>
<evidence type="ECO:0000313" key="13">
    <source>
        <dbReference type="Proteomes" id="UP000595038"/>
    </source>
</evidence>
<dbReference type="Proteomes" id="UP000595038">
    <property type="component" value="Chromosome"/>
</dbReference>
<dbReference type="CDD" id="cd02440">
    <property type="entry name" value="AdoMet_MTases"/>
    <property type="match status" value="1"/>
</dbReference>
<dbReference type="InterPro" id="IPR002052">
    <property type="entry name" value="DNA_methylase_N6_adenine_CS"/>
</dbReference>
<dbReference type="PRINTS" id="PR00507">
    <property type="entry name" value="N12N6MTFRASE"/>
</dbReference>
<protein>
    <recommendedName>
        <fullName evidence="1">site-specific DNA-methyltransferase (adenine-specific)</fullName>
        <ecNumber evidence="1">2.1.1.72</ecNumber>
    </recommendedName>
</protein>
<evidence type="ECO:0000313" key="12">
    <source>
        <dbReference type="Proteomes" id="UP000435910"/>
    </source>
</evidence>
<evidence type="ECO:0000313" key="10">
    <source>
        <dbReference type="EMBL" id="QPR72504.1"/>
    </source>
</evidence>
<dbReference type="GO" id="GO:0009007">
    <property type="term" value="F:site-specific DNA-methyltransferase (adenine-specific) activity"/>
    <property type="evidence" value="ECO:0007669"/>
    <property type="project" value="UniProtKB-EC"/>
</dbReference>
<evidence type="ECO:0000313" key="11">
    <source>
        <dbReference type="EMBL" id="TWL28508.1"/>
    </source>
</evidence>
<evidence type="ECO:0000256" key="6">
    <source>
        <dbReference type="ARBA" id="ARBA00023125"/>
    </source>
</evidence>
<feature type="domain" description="TaqI-like C-terminal specificity" evidence="9">
    <location>
        <begin position="414"/>
        <end position="531"/>
    </location>
</feature>
<reference evidence="11 12" key="1">
    <citation type="submission" date="2019-06" db="EMBL/GenBank/DDBJ databases">
        <title>Genome sequence analysis of &gt;100 Bacillus licheniformis strains suggests intrinsic resistance to this species.</title>
        <authorList>
            <person name="Wels M."/>
            <person name="Siezen R.J."/>
            <person name="Johansen E."/>
            <person name="Stuer-Lauridsen B."/>
            <person name="Bjerre K."/>
            <person name="Nielsen B.K.K."/>
        </authorList>
    </citation>
    <scope>NUCLEOTIDE SEQUENCE [LARGE SCALE GENOMIC DNA]</scope>
    <source>
        <strain evidence="11 12">BAC-16736</strain>
    </source>
</reference>
<sequence>MTKSLAERKETGSHYTSSYLSKYMAKKLLKYAEFDGSGERQSILDPSCGDGELLKAICNEIGTENLEVIGMDTDKEAVHNASNSLSASNNSNIHLFNNDYLELFEGDTEYDLFSEIKKREDFWCSKNEEDGLKKVDMIIANPPYVRTQVLGADKAQDLGSKFNLKGRVDLYHVFLVAMTKHLKENGLLCVITSNRYLTTAGGKDIRKFLDENYEILEVIDLGDTKLFEAAVLPAIFIGRKKSKDETKNNDKVKFFRIYENPTIETAEECSSLFEILSKEGSGFFEADKKKYEVTVGFLKVPENPKELWVMASKEDNEWSDKVKSRAEYFFKDVFHVRVGIKTTADKVFIKNNWDTLEDFMIPENEVLKPLISSDYTSKWNLPNEVENLKILYTHEVKNGKRQAIDLEKYPKAKAYLESHKEVLAGRKYVIKAKRNWYEIWVPQNPDAWSLPKVVFPDISSEPKFAIDTNGYLVDGNCYWLSLKNDENTDLLYLAVAVANSKFMTKFHEIEFQNKLYAGRKRYLTQYVENYPLPDPNSVHSQRLVELAKILTTNGLSEEEIKTYETEIETEVQQAFGF</sequence>
<accession>A0A8B5YCY4</accession>
<dbReference type="SUPFAM" id="SSF53335">
    <property type="entry name" value="S-adenosyl-L-methionine-dependent methyltransferases"/>
    <property type="match status" value="1"/>
</dbReference>
<keyword evidence="2 11" id="KW-0489">Methyltransferase</keyword>
<dbReference type="EMBL" id="CP065647">
    <property type="protein sequence ID" value="QPR72504.1"/>
    <property type="molecule type" value="Genomic_DNA"/>
</dbReference>
<feature type="domain" description="Type II methyltransferase M.TaqI-like" evidence="8">
    <location>
        <begin position="68"/>
        <end position="227"/>
    </location>
</feature>
<dbReference type="GO" id="GO:0009307">
    <property type="term" value="P:DNA restriction-modification system"/>
    <property type="evidence" value="ECO:0007669"/>
    <property type="project" value="UniProtKB-KW"/>
</dbReference>
<dbReference type="Pfam" id="PF12950">
    <property type="entry name" value="TaqI_C"/>
    <property type="match status" value="1"/>
</dbReference>
<evidence type="ECO:0000259" key="8">
    <source>
        <dbReference type="Pfam" id="PF07669"/>
    </source>
</evidence>
<evidence type="ECO:0000256" key="7">
    <source>
        <dbReference type="ARBA" id="ARBA00047942"/>
    </source>
</evidence>
<evidence type="ECO:0000256" key="4">
    <source>
        <dbReference type="ARBA" id="ARBA00022691"/>
    </source>
</evidence>
<evidence type="ECO:0000256" key="5">
    <source>
        <dbReference type="ARBA" id="ARBA00022747"/>
    </source>
</evidence>
<keyword evidence="6" id="KW-0238">DNA-binding</keyword>
<organism evidence="11 12">
    <name type="scientific">Bacillus licheniformis</name>
    <dbReference type="NCBI Taxonomy" id="1402"/>
    <lineage>
        <taxon>Bacteria</taxon>
        <taxon>Bacillati</taxon>
        <taxon>Bacillota</taxon>
        <taxon>Bacilli</taxon>
        <taxon>Bacillales</taxon>
        <taxon>Bacillaceae</taxon>
        <taxon>Bacillus</taxon>
    </lineage>
</organism>
<dbReference type="Pfam" id="PF07669">
    <property type="entry name" value="Eco57I"/>
    <property type="match status" value="1"/>
</dbReference>
<dbReference type="PANTHER" id="PTHR33841">
    <property type="entry name" value="DNA METHYLTRANSFERASE YEEA-RELATED"/>
    <property type="match status" value="1"/>
</dbReference>
<evidence type="ECO:0000259" key="9">
    <source>
        <dbReference type="Pfam" id="PF12950"/>
    </source>
</evidence>
<dbReference type="PANTHER" id="PTHR33841:SF1">
    <property type="entry name" value="DNA METHYLTRANSFERASE A"/>
    <property type="match status" value="1"/>
</dbReference>
<dbReference type="PROSITE" id="PS00092">
    <property type="entry name" value="N6_MTASE"/>
    <property type="match status" value="1"/>
</dbReference>
<evidence type="ECO:0000256" key="1">
    <source>
        <dbReference type="ARBA" id="ARBA00011900"/>
    </source>
</evidence>
<name>A0A8B5YCY4_BACLI</name>
<dbReference type="AlphaFoldDB" id="A0A8B5YCY4"/>
<dbReference type="REBASE" id="457917">
    <property type="entry name" value="M.Bli923ORF22305P"/>
</dbReference>
<dbReference type="InterPro" id="IPR025931">
    <property type="entry name" value="TaqI_C"/>
</dbReference>
<dbReference type="EMBL" id="NILC01000021">
    <property type="protein sequence ID" value="TWL28508.1"/>
    <property type="molecule type" value="Genomic_DNA"/>
</dbReference>
<gene>
    <name evidence="11" type="ORF">CHCC16736_3110</name>
    <name evidence="10" type="ORF">I6G80_22305</name>
</gene>
<keyword evidence="3" id="KW-0808">Transferase</keyword>
<proteinExistence type="predicted"/>
<dbReference type="InterPro" id="IPR011639">
    <property type="entry name" value="MethylTrfase_TaqI-like_dom"/>
</dbReference>